<proteinExistence type="predicted"/>
<name>A0A5C6K3P8_PARDI</name>
<sequence>MPKVIWTSKEKEFLLENWEKMTPAQIAKYLRKTENAVICYAHRKRLSHTPKVKKNLLKEVLCMRFIRPELFNPDRRFLREVGMSQIRFWRVYRGEESLTQKEYMKLVLVLGITLEQAFEARQLKLFDDDKTE</sequence>
<dbReference type="RefSeq" id="WP_146376229.1">
    <property type="nucleotide sequence ID" value="NZ_JADMWC010000005.1"/>
</dbReference>
<reference evidence="1 2" key="1">
    <citation type="submission" date="2019-07" db="EMBL/GenBank/DDBJ databases">
        <title>Genome sequencing of Parabacteroides distasonis iSURF_7.</title>
        <authorList>
            <person name="Degefu H.N."/>
            <person name="Ruoff K.L."/>
            <person name="Price C.E."/>
            <person name="Valls R.A."/>
            <person name="O'Toole G.A."/>
        </authorList>
    </citation>
    <scope>NUCLEOTIDE SEQUENCE [LARGE SCALE GENOMIC DNA]</scope>
    <source>
        <strain evidence="1 2">CFPLTA003_1B</strain>
    </source>
</reference>
<dbReference type="EMBL" id="VOHW01000025">
    <property type="protein sequence ID" value="TWV57722.1"/>
    <property type="molecule type" value="Genomic_DNA"/>
</dbReference>
<comment type="caution">
    <text evidence="1">The sequence shown here is derived from an EMBL/GenBank/DDBJ whole genome shotgun (WGS) entry which is preliminary data.</text>
</comment>
<organism evidence="1 2">
    <name type="scientific">Parabacteroides distasonis</name>
    <dbReference type="NCBI Taxonomy" id="823"/>
    <lineage>
        <taxon>Bacteria</taxon>
        <taxon>Pseudomonadati</taxon>
        <taxon>Bacteroidota</taxon>
        <taxon>Bacteroidia</taxon>
        <taxon>Bacteroidales</taxon>
        <taxon>Tannerellaceae</taxon>
        <taxon>Parabacteroides</taxon>
    </lineage>
</organism>
<protein>
    <submittedName>
        <fullName evidence="1">Uncharacterized protein</fullName>
    </submittedName>
</protein>
<accession>A0A5C6K3P8</accession>
<evidence type="ECO:0000313" key="1">
    <source>
        <dbReference type="EMBL" id="TWV57722.1"/>
    </source>
</evidence>
<dbReference type="Proteomes" id="UP000315827">
    <property type="component" value="Unassembled WGS sequence"/>
</dbReference>
<evidence type="ECO:0000313" key="2">
    <source>
        <dbReference type="Proteomes" id="UP000315827"/>
    </source>
</evidence>
<dbReference type="AlphaFoldDB" id="A0A5C6K3P8"/>
<gene>
    <name evidence="1" type="ORF">FSA05_22465</name>
</gene>